<keyword evidence="3" id="KW-1185">Reference proteome</keyword>
<reference evidence="2 3" key="1">
    <citation type="submission" date="2018-08" db="EMBL/GenBank/DDBJ databases">
        <title>Genomic Encyclopedia of Type Strains, Phase III (KMG-III): the genomes of soil and plant-associated and newly described type strains.</title>
        <authorList>
            <person name="Whitman W."/>
        </authorList>
    </citation>
    <scope>NUCLEOTIDE SEQUENCE [LARGE SCALE GENOMIC DNA]</scope>
    <source>
        <strain evidence="2 3">CECT 7375</strain>
    </source>
</reference>
<dbReference type="RefSeq" id="WP_115896982.1">
    <property type="nucleotide sequence ID" value="NZ_QUNG01000003.1"/>
</dbReference>
<protein>
    <submittedName>
        <fullName evidence="2">Uncharacterized protein</fullName>
    </submittedName>
</protein>
<dbReference type="Proteomes" id="UP000256542">
    <property type="component" value="Unassembled WGS sequence"/>
</dbReference>
<feature type="transmembrane region" description="Helical" evidence="1">
    <location>
        <begin position="265"/>
        <end position="289"/>
    </location>
</feature>
<feature type="transmembrane region" description="Helical" evidence="1">
    <location>
        <begin position="234"/>
        <end position="253"/>
    </location>
</feature>
<dbReference type="AlphaFoldDB" id="A0A3E0DS16"/>
<keyword evidence="1" id="KW-0812">Transmembrane</keyword>
<feature type="transmembrane region" description="Helical" evidence="1">
    <location>
        <begin position="6"/>
        <end position="31"/>
    </location>
</feature>
<name>A0A3E0DS16_9GAMM</name>
<comment type="caution">
    <text evidence="2">The sequence shown here is derived from an EMBL/GenBank/DDBJ whole genome shotgun (WGS) entry which is preliminary data.</text>
</comment>
<keyword evidence="1" id="KW-0472">Membrane</keyword>
<proteinExistence type="predicted"/>
<accession>A0A3E0DS16</accession>
<evidence type="ECO:0000256" key="1">
    <source>
        <dbReference type="SAM" id="Phobius"/>
    </source>
</evidence>
<evidence type="ECO:0000313" key="3">
    <source>
        <dbReference type="Proteomes" id="UP000256542"/>
    </source>
</evidence>
<organism evidence="2 3">
    <name type="scientific">Marinomonas pollencensis</name>
    <dbReference type="NCBI Taxonomy" id="491954"/>
    <lineage>
        <taxon>Bacteria</taxon>
        <taxon>Pseudomonadati</taxon>
        <taxon>Pseudomonadota</taxon>
        <taxon>Gammaproteobacteria</taxon>
        <taxon>Oceanospirillales</taxon>
        <taxon>Oceanospirillaceae</taxon>
        <taxon>Marinomonas</taxon>
    </lineage>
</organism>
<gene>
    <name evidence="2" type="ORF">DFP81_103315</name>
</gene>
<sequence length="299" mass="34881">MIDSNFYIAIITINVGVITLFSTVLAAKYFYFENKAKERICEDINNIKEIGFRTFKSTGELKTDKKTNNIKEDYNFEHNLLNLRKVVMKNRESITSNPIELHGVFESFTSIFYNNVLFDIKIKKHHLRNIKLEHLFEIENLIELKRRLSKKRYIIESTLLYLDTHSLHTKFTLNEIIEHFVSENESLKIKSNIIKSLQNEMRGFSKEILEVIISLEKTINYINLTKLKIKADSLIIIISSTLGVLLPIFFLYLQNSNLDVSSFYSIFLFPILSAGTVLTTMSSFLSLYFKRHTSDTPNH</sequence>
<evidence type="ECO:0000313" key="2">
    <source>
        <dbReference type="EMBL" id="REG85115.1"/>
    </source>
</evidence>
<dbReference type="EMBL" id="QUNG01000003">
    <property type="protein sequence ID" value="REG85115.1"/>
    <property type="molecule type" value="Genomic_DNA"/>
</dbReference>
<keyword evidence="1" id="KW-1133">Transmembrane helix</keyword>